<dbReference type="AlphaFoldDB" id="A0A9P5X5V2"/>
<evidence type="ECO:0000313" key="2">
    <source>
        <dbReference type="EMBL" id="KAF9445048.1"/>
    </source>
</evidence>
<name>A0A9P5X5V2_9AGAR</name>
<sequence length="267" mass="29929">MPSGESPLVKSIELAEGTQGHLPRTPPSSPRWWKSVKTWRGWKPAMKWGSWKLAAKWGSWMATQAYRAVFFITFGSPIMYTSRLHKLETDATSAWQELLQFATQEGVTDGFKFIRNLEGYDINSIPEDLVAYRRFAKMWERLADKLSEEWKIMNVVSTLLVAGILTIFQIEGGVCTELKRGFAFAALIYNGGQTLDIAAGKMIQDASDGRRLPQSPPQTPSLPNVFEVERTVQEAPDEGHHVQPAPWTPSLPSIFEPEGQPLHVNGS</sequence>
<accession>A0A9P5X5V2</accession>
<dbReference type="EMBL" id="MU151328">
    <property type="protein sequence ID" value="KAF9445048.1"/>
    <property type="molecule type" value="Genomic_DNA"/>
</dbReference>
<evidence type="ECO:0000256" key="1">
    <source>
        <dbReference type="SAM" id="MobiDB-lite"/>
    </source>
</evidence>
<gene>
    <name evidence="2" type="ORF">P691DRAFT_762838</name>
</gene>
<reference evidence="2" key="1">
    <citation type="submission" date="2020-11" db="EMBL/GenBank/DDBJ databases">
        <authorList>
            <consortium name="DOE Joint Genome Institute"/>
            <person name="Ahrendt S."/>
            <person name="Riley R."/>
            <person name="Andreopoulos W."/>
            <person name="Labutti K."/>
            <person name="Pangilinan J."/>
            <person name="Ruiz-Duenas F.J."/>
            <person name="Barrasa J.M."/>
            <person name="Sanchez-Garcia M."/>
            <person name="Camarero S."/>
            <person name="Miyauchi S."/>
            <person name="Serrano A."/>
            <person name="Linde D."/>
            <person name="Babiker R."/>
            <person name="Drula E."/>
            <person name="Ayuso-Fernandez I."/>
            <person name="Pacheco R."/>
            <person name="Padilla G."/>
            <person name="Ferreira P."/>
            <person name="Barriuso J."/>
            <person name="Kellner H."/>
            <person name="Castanera R."/>
            <person name="Alfaro M."/>
            <person name="Ramirez L."/>
            <person name="Pisabarro A.G."/>
            <person name="Kuo A."/>
            <person name="Tritt A."/>
            <person name="Lipzen A."/>
            <person name="He G."/>
            <person name="Yan M."/>
            <person name="Ng V."/>
            <person name="Cullen D."/>
            <person name="Martin F."/>
            <person name="Rosso M.-N."/>
            <person name="Henrissat B."/>
            <person name="Hibbett D."/>
            <person name="Martinez A.T."/>
            <person name="Grigoriev I.V."/>
        </authorList>
    </citation>
    <scope>NUCLEOTIDE SEQUENCE</scope>
    <source>
        <strain evidence="2">MF-IS2</strain>
    </source>
</reference>
<proteinExistence type="predicted"/>
<dbReference type="Proteomes" id="UP000807342">
    <property type="component" value="Unassembled WGS sequence"/>
</dbReference>
<keyword evidence="3" id="KW-1185">Reference proteome</keyword>
<feature type="region of interest" description="Disordered" evidence="1">
    <location>
        <begin position="234"/>
        <end position="267"/>
    </location>
</feature>
<organism evidence="2 3">
    <name type="scientific">Macrolepiota fuliginosa MF-IS2</name>
    <dbReference type="NCBI Taxonomy" id="1400762"/>
    <lineage>
        <taxon>Eukaryota</taxon>
        <taxon>Fungi</taxon>
        <taxon>Dikarya</taxon>
        <taxon>Basidiomycota</taxon>
        <taxon>Agaricomycotina</taxon>
        <taxon>Agaricomycetes</taxon>
        <taxon>Agaricomycetidae</taxon>
        <taxon>Agaricales</taxon>
        <taxon>Agaricineae</taxon>
        <taxon>Agaricaceae</taxon>
        <taxon>Macrolepiota</taxon>
    </lineage>
</organism>
<protein>
    <submittedName>
        <fullName evidence="2">Uncharacterized protein</fullName>
    </submittedName>
</protein>
<comment type="caution">
    <text evidence="2">The sequence shown here is derived from an EMBL/GenBank/DDBJ whole genome shotgun (WGS) entry which is preliminary data.</text>
</comment>
<evidence type="ECO:0000313" key="3">
    <source>
        <dbReference type="Proteomes" id="UP000807342"/>
    </source>
</evidence>